<keyword evidence="7" id="KW-0067">ATP-binding</keyword>
<feature type="transmembrane region" description="Helical" evidence="11">
    <location>
        <begin position="676"/>
        <end position="700"/>
    </location>
</feature>
<sequence length="1250" mass="135652">MNKEGAVNSSVPKISNLPDKSNEKVTNTVPHYKLFSFADSLDIMLMFIGTIAAFGNGICMPLMTILLGELIDSIGKAASMTVVAHNVSEVSLKFVYLAVGSGLASFFQVACWMITGERQAARIRSLYLKTILRQDIAFFDKETSTGEVVGRMSGDIVLIQNAMGEKVGNLIQLLASFLGGFIIAFTKGWLLTLVMLALIPPIVISGAIMNKVVSKLASRGLTSYSLAANIVEQTIGSIRTVASFTGEKQAIDKYNKSLIRAYESGMQEGLAAGLGFGTLMFILFCSYGFAVWLGGKMILDKGYTGGEVINVIFALLTGSLSLGQTSPCMSAFASGRAAAVKMFEAINRKPEIDVFDTKRLKLKHIHGDIELRDVYFSYPTRSHEQIFSGFSLSVPSGTTTALVGESGSGKSTVISLIERFYDPQAGEVRIDGVNLKEFQLKWIRENIGLVSQEPVLFTSSIRDNIAYGKEAASIEEIRAAAQLANAANFINKLPKGLDTLVGEHGIQLSGGQKQRIVIARAVLKDPRILLLDEATSSLDAESERTVQEALDRVMINRTTVMVAHRLTTVRNADVIAVMQKGNIVQIGSHSDLLKDPDGAYAQLIQLQEFGEEPEQQVINYPDSSYHSIRVPLSASPRVSISQNVTAKPLGTSTSEKSKLPPQGPLRRLAYLNSPEIPVLLLGAIAAVANGIILPIFGLLLANIIKTYYEKEDQLQKESRFWGFMFVLLGLVSLLAMPLSTYFFSIAGCRLIKRIRSMCFEKVVNMEIAWFDEPEHSSGAIGARLSVDAAKMRGLVGDTFCLLIQNSATGIAGLVIAFLANWQIALVILSLLPLMGLSGYVQLKSMEGFNANTKKMYEEASQVASDAVSSIRTVAAYCAEEKVLQLYQRKCDGPLKAGIRRGLISGIGFGLSFFFVFLVYAVSFYVGAYLVDHGKTTFTDVFRVFFALSMAALGISQSNSLAPDASQARSSAASVFAILDQKSQIDPSDPSGMKIKKLMGIIEFRNVSFRYPTRPDIQIFQDLSITIHSGKVVALVGESGSGKSTLISLLQRFYNPDSGQITLDGIEIQKLNLKWLRRKMGVVSQEPVLFNDSIRANIAYGKEGNATEAEIMAAAELANAHSFISGLEQGYDTTVGERGVQLSGGQKQRVAIARAIVKAPKILLLDEATSALDAESERVVQDALERVMVGRTTLVIAHRLSTIKGADMIAVMKNGVIVEKGKHDTLMNMKNGIYASLMDPKPNAAQGNSDM</sequence>
<evidence type="ECO:0000256" key="10">
    <source>
        <dbReference type="ARBA" id="ARBA00023180"/>
    </source>
</evidence>
<evidence type="ECO:0000256" key="5">
    <source>
        <dbReference type="ARBA" id="ARBA00022737"/>
    </source>
</evidence>
<dbReference type="InterPro" id="IPR003593">
    <property type="entry name" value="AAA+_ATPase"/>
</dbReference>
<feature type="transmembrane region" description="Helical" evidence="11">
    <location>
        <begin position="270"/>
        <end position="292"/>
    </location>
</feature>
<proteinExistence type="inferred from homology"/>
<gene>
    <name evidence="14" type="ORF">MANES_03G212400v8</name>
</gene>
<dbReference type="PROSITE" id="PS50893">
    <property type="entry name" value="ABC_TRANSPORTER_2"/>
    <property type="match status" value="2"/>
</dbReference>
<dbReference type="Gene3D" id="3.40.50.300">
    <property type="entry name" value="P-loop containing nucleotide triphosphate hydrolases"/>
    <property type="match status" value="2"/>
</dbReference>
<name>A0A2C9W9M4_MANES</name>
<dbReference type="FunFam" id="3.40.50.300:FF:000066">
    <property type="entry name" value="ABC transporter B family member 1"/>
    <property type="match status" value="2"/>
</dbReference>
<keyword evidence="4 11" id="KW-0812">Transmembrane</keyword>
<keyword evidence="10" id="KW-0325">Glycoprotein</keyword>
<dbReference type="PANTHER" id="PTHR43394:SF16">
    <property type="entry name" value="ABC TRANSPORTER B FAMILY MEMBER 4-LIKE ISOFORM X1"/>
    <property type="match status" value="1"/>
</dbReference>
<evidence type="ECO:0000256" key="6">
    <source>
        <dbReference type="ARBA" id="ARBA00022741"/>
    </source>
</evidence>
<dbReference type="GO" id="GO:0016887">
    <property type="term" value="F:ATP hydrolysis activity"/>
    <property type="evidence" value="ECO:0007669"/>
    <property type="project" value="InterPro"/>
</dbReference>
<feature type="domain" description="ABC transporter" evidence="12">
    <location>
        <begin position="369"/>
        <end position="605"/>
    </location>
</feature>
<dbReference type="CDD" id="cd03249">
    <property type="entry name" value="ABC_MTABC3_MDL1_MDL2"/>
    <property type="match status" value="2"/>
</dbReference>
<evidence type="ECO:0000256" key="2">
    <source>
        <dbReference type="ARBA" id="ARBA00007577"/>
    </source>
</evidence>
<dbReference type="GO" id="GO:0016020">
    <property type="term" value="C:membrane"/>
    <property type="evidence" value="ECO:0000318"/>
    <property type="project" value="GO_Central"/>
</dbReference>
<feature type="transmembrane region" description="Helical" evidence="11">
    <location>
        <begin position="191"/>
        <end position="209"/>
    </location>
</feature>
<dbReference type="InterPro" id="IPR027417">
    <property type="entry name" value="P-loop_NTPase"/>
</dbReference>
<evidence type="ECO:0000256" key="4">
    <source>
        <dbReference type="ARBA" id="ARBA00022692"/>
    </source>
</evidence>
<comment type="caution">
    <text evidence="14">The sequence shown here is derived from an EMBL/GenBank/DDBJ whole genome shotgun (WGS) entry which is preliminary data.</text>
</comment>
<dbReference type="GO" id="GO:0010328">
    <property type="term" value="F:auxin influx transmembrane transporter activity"/>
    <property type="evidence" value="ECO:0007669"/>
    <property type="project" value="UniProtKB-ARBA"/>
</dbReference>
<keyword evidence="8 11" id="KW-1133">Transmembrane helix</keyword>
<keyword evidence="15" id="KW-1185">Reference proteome</keyword>
<protein>
    <submittedName>
        <fullName evidence="14">Uncharacterized protein</fullName>
    </submittedName>
</protein>
<feature type="transmembrane region" description="Helical" evidence="11">
    <location>
        <begin position="902"/>
        <end position="929"/>
    </location>
</feature>
<dbReference type="AlphaFoldDB" id="A0A2C9W9M4"/>
<evidence type="ECO:0000259" key="13">
    <source>
        <dbReference type="PROSITE" id="PS50929"/>
    </source>
</evidence>
<dbReference type="CDD" id="cd18577">
    <property type="entry name" value="ABC_6TM_Pgp_ABCB1_D1_like"/>
    <property type="match status" value="1"/>
</dbReference>
<keyword evidence="5" id="KW-0677">Repeat</keyword>
<evidence type="ECO:0000256" key="3">
    <source>
        <dbReference type="ARBA" id="ARBA00022448"/>
    </source>
</evidence>
<dbReference type="PROSITE" id="PS00211">
    <property type="entry name" value="ABC_TRANSPORTER_1"/>
    <property type="match status" value="2"/>
</dbReference>
<dbReference type="CDD" id="cd18578">
    <property type="entry name" value="ABC_6TM_Pgp_ABCB1_D2_like"/>
    <property type="match status" value="1"/>
</dbReference>
<dbReference type="Gramene" id="Manes.03G212400.1.v8.1">
    <property type="protein sequence ID" value="Manes.03G212400.1.v8.1.CDS"/>
    <property type="gene ID" value="Manes.03G212400.v8.1"/>
</dbReference>
<dbReference type="PROSITE" id="PS50929">
    <property type="entry name" value="ABC_TM1F"/>
    <property type="match status" value="2"/>
</dbReference>
<dbReference type="InterPro" id="IPR036640">
    <property type="entry name" value="ABC1_TM_sf"/>
</dbReference>
<dbReference type="PANTHER" id="PTHR43394">
    <property type="entry name" value="ATP-DEPENDENT PERMEASE MDL1, MITOCHONDRIAL"/>
    <property type="match status" value="1"/>
</dbReference>
<dbReference type="GO" id="GO:0055085">
    <property type="term" value="P:transmembrane transport"/>
    <property type="evidence" value="ECO:0000318"/>
    <property type="project" value="GO_Central"/>
</dbReference>
<dbReference type="SUPFAM" id="SSF90123">
    <property type="entry name" value="ABC transporter transmembrane region"/>
    <property type="match status" value="2"/>
</dbReference>
<keyword evidence="6" id="KW-0547">Nucleotide-binding</keyword>
<dbReference type="FunFam" id="1.20.1560.10:FF:000009">
    <property type="entry name" value="ABC transporter B family member 1"/>
    <property type="match status" value="1"/>
</dbReference>
<feature type="domain" description="ABC transmembrane type-1" evidence="13">
    <location>
        <begin position="47"/>
        <end position="334"/>
    </location>
</feature>
<organism evidence="14 15">
    <name type="scientific">Manihot esculenta</name>
    <name type="common">Cassava</name>
    <name type="synonym">Jatropha manihot</name>
    <dbReference type="NCBI Taxonomy" id="3983"/>
    <lineage>
        <taxon>Eukaryota</taxon>
        <taxon>Viridiplantae</taxon>
        <taxon>Streptophyta</taxon>
        <taxon>Embryophyta</taxon>
        <taxon>Tracheophyta</taxon>
        <taxon>Spermatophyta</taxon>
        <taxon>Magnoliopsida</taxon>
        <taxon>eudicotyledons</taxon>
        <taxon>Gunneridae</taxon>
        <taxon>Pentapetalae</taxon>
        <taxon>rosids</taxon>
        <taxon>fabids</taxon>
        <taxon>Malpighiales</taxon>
        <taxon>Euphorbiaceae</taxon>
        <taxon>Crotonoideae</taxon>
        <taxon>Manihoteae</taxon>
        <taxon>Manihot</taxon>
    </lineage>
</organism>
<dbReference type="SMART" id="SM00382">
    <property type="entry name" value="AAA"/>
    <property type="match status" value="2"/>
</dbReference>
<dbReference type="Pfam" id="PF00005">
    <property type="entry name" value="ABC_tran"/>
    <property type="match status" value="2"/>
</dbReference>
<evidence type="ECO:0000313" key="15">
    <source>
        <dbReference type="Proteomes" id="UP000091857"/>
    </source>
</evidence>
<feature type="transmembrane region" description="Helical" evidence="11">
    <location>
        <begin position="43"/>
        <end position="67"/>
    </location>
</feature>
<dbReference type="InterPro" id="IPR011527">
    <property type="entry name" value="ABC1_TM_dom"/>
</dbReference>
<evidence type="ECO:0000256" key="7">
    <source>
        <dbReference type="ARBA" id="ARBA00022840"/>
    </source>
</evidence>
<evidence type="ECO:0000256" key="8">
    <source>
        <dbReference type="ARBA" id="ARBA00022989"/>
    </source>
</evidence>
<comment type="subcellular location">
    <subcellularLocation>
        <location evidence="1">Cell membrane</location>
        <topology evidence="1">Multi-pass membrane protein</topology>
    </subcellularLocation>
</comment>
<comment type="similarity">
    <text evidence="2">Belongs to the ABC transporter superfamily. ABCB family. Multidrug resistance exporter (TC 3.A.1.201) subfamily.</text>
</comment>
<feature type="transmembrane region" description="Helical" evidence="11">
    <location>
        <begin position="167"/>
        <end position="185"/>
    </location>
</feature>
<dbReference type="Gene3D" id="1.20.1560.10">
    <property type="entry name" value="ABC transporter type 1, transmembrane domain"/>
    <property type="match status" value="1"/>
</dbReference>
<keyword evidence="3" id="KW-0813">Transport</keyword>
<dbReference type="GO" id="GO:0005524">
    <property type="term" value="F:ATP binding"/>
    <property type="evidence" value="ECO:0007669"/>
    <property type="project" value="UniProtKB-KW"/>
</dbReference>
<evidence type="ECO:0000256" key="11">
    <source>
        <dbReference type="SAM" id="Phobius"/>
    </source>
</evidence>
<dbReference type="FunFam" id="1.20.1560.10:FF:000044">
    <property type="entry name" value="ABC transporter B family member 9"/>
    <property type="match status" value="1"/>
</dbReference>
<dbReference type="Proteomes" id="UP000091857">
    <property type="component" value="Chromosome 3"/>
</dbReference>
<evidence type="ECO:0000259" key="12">
    <source>
        <dbReference type="PROSITE" id="PS50893"/>
    </source>
</evidence>
<dbReference type="InterPro" id="IPR039421">
    <property type="entry name" value="Type_1_exporter"/>
</dbReference>
<keyword evidence="9 11" id="KW-0472">Membrane</keyword>
<dbReference type="OMA" id="HERGMNI"/>
<accession>A0A2C9W9M4</accession>
<evidence type="ECO:0000256" key="1">
    <source>
        <dbReference type="ARBA" id="ARBA00004651"/>
    </source>
</evidence>
<evidence type="ECO:0000256" key="9">
    <source>
        <dbReference type="ARBA" id="ARBA00023136"/>
    </source>
</evidence>
<feature type="transmembrane region" description="Helical" evidence="11">
    <location>
        <begin position="823"/>
        <end position="842"/>
    </location>
</feature>
<evidence type="ECO:0000313" key="14">
    <source>
        <dbReference type="EMBL" id="OAY56232.1"/>
    </source>
</evidence>
<dbReference type="SUPFAM" id="SSF52540">
    <property type="entry name" value="P-loop containing nucleoside triphosphate hydrolases"/>
    <property type="match status" value="2"/>
</dbReference>
<dbReference type="GO" id="GO:0140359">
    <property type="term" value="F:ABC-type transporter activity"/>
    <property type="evidence" value="ECO:0007669"/>
    <property type="project" value="InterPro"/>
</dbReference>
<dbReference type="OrthoDB" id="6500128at2759"/>
<feature type="domain" description="ABC transporter" evidence="12">
    <location>
        <begin position="1001"/>
        <end position="1238"/>
    </location>
</feature>
<dbReference type="GO" id="GO:0042626">
    <property type="term" value="F:ATPase-coupled transmembrane transporter activity"/>
    <property type="evidence" value="ECO:0000318"/>
    <property type="project" value="GO_Central"/>
</dbReference>
<dbReference type="Pfam" id="PF00664">
    <property type="entry name" value="ABC_membrane"/>
    <property type="match status" value="2"/>
</dbReference>
<dbReference type="GO" id="GO:0010329">
    <property type="term" value="F:auxin efflux transmembrane transporter activity"/>
    <property type="evidence" value="ECO:0007669"/>
    <property type="project" value="UniProtKB-ARBA"/>
</dbReference>
<dbReference type="InterPro" id="IPR003439">
    <property type="entry name" value="ABC_transporter-like_ATP-bd"/>
</dbReference>
<dbReference type="InterPro" id="IPR017871">
    <property type="entry name" value="ABC_transporter-like_CS"/>
</dbReference>
<feature type="domain" description="ABC transmembrane type-1" evidence="13">
    <location>
        <begin position="680"/>
        <end position="966"/>
    </location>
</feature>
<feature type="transmembrane region" description="Helical" evidence="11">
    <location>
        <begin position="720"/>
        <end position="743"/>
    </location>
</feature>
<dbReference type="GO" id="GO:0005886">
    <property type="term" value="C:plasma membrane"/>
    <property type="evidence" value="ECO:0007669"/>
    <property type="project" value="UniProtKB-SubCell"/>
</dbReference>
<reference evidence="15" key="1">
    <citation type="journal article" date="2016" name="Nat. Biotechnol.">
        <title>Sequencing wild and cultivated cassava and related species reveals extensive interspecific hybridization and genetic diversity.</title>
        <authorList>
            <person name="Bredeson J.V."/>
            <person name="Lyons J.B."/>
            <person name="Prochnik S.E."/>
            <person name="Wu G.A."/>
            <person name="Ha C.M."/>
            <person name="Edsinger-Gonzales E."/>
            <person name="Grimwood J."/>
            <person name="Schmutz J."/>
            <person name="Rabbi I.Y."/>
            <person name="Egesi C."/>
            <person name="Nauluvula P."/>
            <person name="Lebot V."/>
            <person name="Ndunguru J."/>
            <person name="Mkamilo G."/>
            <person name="Bart R.S."/>
            <person name="Setter T.L."/>
            <person name="Gleadow R.M."/>
            <person name="Kulakow P."/>
            <person name="Ferguson M.E."/>
            <person name="Rounsley S."/>
            <person name="Rokhsar D.S."/>
        </authorList>
    </citation>
    <scope>NUCLEOTIDE SEQUENCE [LARGE SCALE GENOMIC DNA]</scope>
    <source>
        <strain evidence="15">cv. AM560-2</strain>
    </source>
</reference>
<dbReference type="EMBL" id="CM004389">
    <property type="protein sequence ID" value="OAY56232.1"/>
    <property type="molecule type" value="Genomic_DNA"/>
</dbReference>
<feature type="transmembrane region" description="Helical" evidence="11">
    <location>
        <begin position="94"/>
        <end position="115"/>
    </location>
</feature>